<dbReference type="EMBL" id="AP021879">
    <property type="protein sequence ID" value="BBO92691.1"/>
    <property type="molecule type" value="Genomic_DNA"/>
</dbReference>
<dbReference type="Gene3D" id="1.10.520.20">
    <property type="entry name" value="N-terminal domain of the delta subunit of the F1F0-ATP synthase"/>
    <property type="match status" value="1"/>
</dbReference>
<dbReference type="GO" id="GO:0045259">
    <property type="term" value="C:proton-transporting ATP synthase complex"/>
    <property type="evidence" value="ECO:0007669"/>
    <property type="project" value="UniProtKB-KW"/>
</dbReference>
<evidence type="ECO:0000256" key="2">
    <source>
        <dbReference type="ARBA" id="ARBA00022448"/>
    </source>
</evidence>
<accession>A0A5K8AJ49</accession>
<keyword evidence="7" id="KW-1003">Cell membrane</keyword>
<comment type="function">
    <text evidence="7">F(1)F(0) ATP synthase produces ATP from ADP in the presence of a proton or sodium gradient. F-type ATPases consist of two structural domains, F(1) containing the extramembraneous catalytic core and F(0) containing the membrane proton channel, linked together by a central stalk and a peripheral stalk. During catalysis, ATP synthesis in the catalytic domain of F(1) is coupled via a rotary mechanism of the central stalk subunits to proton translocation.</text>
</comment>
<keyword evidence="9" id="KW-1185">Reference proteome</keyword>
<evidence type="ECO:0000256" key="7">
    <source>
        <dbReference type="HAMAP-Rule" id="MF_01416"/>
    </source>
</evidence>
<reference evidence="8 9" key="1">
    <citation type="submission" date="2019-11" db="EMBL/GenBank/DDBJ databases">
        <title>Comparative genomics of hydrocarbon-degrading Desulfosarcina strains.</title>
        <authorList>
            <person name="Watanabe M."/>
            <person name="Kojima H."/>
            <person name="Fukui M."/>
        </authorList>
    </citation>
    <scope>NUCLEOTIDE SEQUENCE [LARGE SCALE GENOMIC DNA]</scope>
    <source>
        <strain evidence="9">oXyS1</strain>
    </source>
</reference>
<keyword evidence="4 7" id="KW-0406">Ion transport</keyword>
<evidence type="ECO:0000256" key="1">
    <source>
        <dbReference type="ARBA" id="ARBA00004370"/>
    </source>
</evidence>
<comment type="similarity">
    <text evidence="7">Belongs to the ATPase delta chain family.</text>
</comment>
<dbReference type="GO" id="GO:0005886">
    <property type="term" value="C:plasma membrane"/>
    <property type="evidence" value="ECO:0007669"/>
    <property type="project" value="UniProtKB-SubCell"/>
</dbReference>
<protein>
    <recommendedName>
        <fullName evidence="7">ATP synthase subunit delta</fullName>
    </recommendedName>
    <alternativeName>
        <fullName evidence="7">ATP synthase F(1) sector subunit delta</fullName>
    </alternativeName>
    <alternativeName>
        <fullName evidence="7">F-type ATPase subunit delta</fullName>
        <shortName evidence="7">F-ATPase subunit delta</shortName>
    </alternativeName>
</protein>
<dbReference type="GO" id="GO:0046933">
    <property type="term" value="F:proton-transporting ATP synthase activity, rotational mechanism"/>
    <property type="evidence" value="ECO:0007669"/>
    <property type="project" value="UniProtKB-UniRule"/>
</dbReference>
<dbReference type="AlphaFoldDB" id="A0A5K8AJ49"/>
<evidence type="ECO:0000313" key="9">
    <source>
        <dbReference type="Proteomes" id="UP000422108"/>
    </source>
</evidence>
<name>A0A5K8AJ49_9BACT</name>
<comment type="subcellular location">
    <subcellularLocation>
        <location evidence="7">Cell membrane</location>
        <topology evidence="7">Peripheral membrane protein</topology>
    </subcellularLocation>
    <subcellularLocation>
        <location evidence="1">Membrane</location>
    </subcellularLocation>
</comment>
<evidence type="ECO:0000256" key="5">
    <source>
        <dbReference type="ARBA" id="ARBA00023136"/>
    </source>
</evidence>
<proteinExistence type="inferred from homology"/>
<evidence type="ECO:0000313" key="8">
    <source>
        <dbReference type="EMBL" id="BBO92691.1"/>
    </source>
</evidence>
<keyword evidence="7" id="KW-0139">CF(1)</keyword>
<dbReference type="PANTHER" id="PTHR11910">
    <property type="entry name" value="ATP SYNTHASE DELTA CHAIN"/>
    <property type="match status" value="1"/>
</dbReference>
<evidence type="ECO:0000256" key="6">
    <source>
        <dbReference type="ARBA" id="ARBA00023310"/>
    </source>
</evidence>
<keyword evidence="2 7" id="KW-0813">Transport</keyword>
<keyword evidence="3 7" id="KW-0375">Hydrogen ion transport</keyword>
<keyword evidence="5 7" id="KW-0472">Membrane</keyword>
<dbReference type="InterPro" id="IPR026015">
    <property type="entry name" value="ATP_synth_OSCP/delta_N_sf"/>
</dbReference>
<dbReference type="PRINTS" id="PR00125">
    <property type="entry name" value="ATPASEDELTA"/>
</dbReference>
<dbReference type="Pfam" id="PF00213">
    <property type="entry name" value="OSCP"/>
    <property type="match status" value="1"/>
</dbReference>
<organism evidence="8 9">
    <name type="scientific">Desulfosarcina ovata subsp. ovata</name>
    <dbReference type="NCBI Taxonomy" id="2752305"/>
    <lineage>
        <taxon>Bacteria</taxon>
        <taxon>Pseudomonadati</taxon>
        <taxon>Thermodesulfobacteriota</taxon>
        <taxon>Desulfobacteria</taxon>
        <taxon>Desulfobacterales</taxon>
        <taxon>Desulfosarcinaceae</taxon>
        <taxon>Desulfosarcina</taxon>
    </lineage>
</organism>
<dbReference type="HAMAP" id="MF_01416">
    <property type="entry name" value="ATP_synth_delta_bact"/>
    <property type="match status" value="1"/>
</dbReference>
<comment type="function">
    <text evidence="7">This protein is part of the stalk that links CF(0) to CF(1). It either transmits conformational changes from CF(0) to CF(1) or is implicated in proton conduction.</text>
</comment>
<dbReference type="NCBIfam" id="TIGR01145">
    <property type="entry name" value="ATP_synt_delta"/>
    <property type="match status" value="1"/>
</dbReference>
<gene>
    <name evidence="7 8" type="primary">atpH</name>
    <name evidence="8" type="ORF">DSCOOX_58710</name>
</gene>
<keyword evidence="6 7" id="KW-0066">ATP synthesis</keyword>
<dbReference type="Proteomes" id="UP000422108">
    <property type="component" value="Chromosome"/>
</dbReference>
<sequence>MKNLAIARRYAKALLLIGKEDGQTDTYREELSAFAKLIEQEKSLQQVLVNPLYNADGRKKVLLNLIDNLNLSKAMATFLLFLFDKGRIGFLGNINDFFQKFADELKGVARASLVSATELSSEAIDKIRSALSKRTGKDIILEVEQDPDLIGGIVTRIGDLVLDGSVRTQLLNMRQSLKRGESV</sequence>
<dbReference type="InterPro" id="IPR000711">
    <property type="entry name" value="ATPase_OSCP/dsu"/>
</dbReference>
<dbReference type="SUPFAM" id="SSF47928">
    <property type="entry name" value="N-terminal domain of the delta subunit of the F1F0-ATP synthase"/>
    <property type="match status" value="1"/>
</dbReference>
<evidence type="ECO:0000256" key="3">
    <source>
        <dbReference type="ARBA" id="ARBA00022781"/>
    </source>
</evidence>
<evidence type="ECO:0000256" key="4">
    <source>
        <dbReference type="ARBA" id="ARBA00023065"/>
    </source>
</evidence>
<dbReference type="RefSeq" id="WP_155313400.1">
    <property type="nucleotide sequence ID" value="NZ_AP021879.1"/>
</dbReference>